<keyword evidence="2" id="KW-0732">Signal</keyword>
<dbReference type="AlphaFoldDB" id="A0AAU7DKW7"/>
<sequence length="798" mass="86187">MTKQTKFAHSLVGSSAGISISRLCTLTIAAILAISSVNSFAQQPQATNTPQAKPAVEKKAPAPPAEKKVGNYTMHSTVELGGIITQKDGSSAMWSTMVNEGTGMRILNQSLELHTVNPSKTPLFDTLSTSSFGYGGEPNDVSYLKFSKGRLYDFSGGFRRDRNYFDYNLLDNSLLSTATAATPVLVPEPDSLHIFNTVRRNTDALLTLFPISRVSFRAGYNLNVHEGPTYSTVHYAGDVQVLEMFRNTGSTYTGGVDVKLAKRTTLSYDQFFGFYKGDSGFQLAPTPFTLSNGTPVSLGVDVLTGPTVTCGSGANKTENVINGVANPYCSGTIVASSTSPIRTSFPTEQLRFSSHYWDKVSFNGRLLYSGGTYNVNSFNQTFNGWNTRTSIRQEVETGGLANGRLASNKRANSVGDFGFVADLDKYFSVSDSFDFRNLRTAGYSIMNTQAWLGTSTTSMLTPVSSLTPCVQGATGCPVSPATNGLFLDHKNIGNTILGVVTVNPAFKFSGGWRFNSRHIVDGNLDEGVADTLTWHQNGLLLGAVIQPSRAVRVNVNYDSLNSKAADSNTPSNTYTREAPDKVNHIRARAKITPAKWINFAVTANDFQGKNDDPLVNHREHNHDFSFATQVTPVETLSFDFNFARDDVFSQTDICYAFIPNVNAPLPAGATNAGTCTVANSGAGVGDPSYYLGNGYYDAPVTYFSGAVSWAPSKYFRYNGGARITDTNGTAAFLNPLMVPGALQSKVVSPFSDLQINIAPQWAWHGNWVHHGYDESGGPGPAPRSFHGDVVTLGVKYAF</sequence>
<evidence type="ECO:0000313" key="3">
    <source>
        <dbReference type="EMBL" id="XBH17952.1"/>
    </source>
</evidence>
<proteinExistence type="predicted"/>
<dbReference type="RefSeq" id="WP_348263178.1">
    <property type="nucleotide sequence ID" value="NZ_CP121196.1"/>
</dbReference>
<organism evidence="3">
    <name type="scientific">Telmatobacter sp. DSM 110680</name>
    <dbReference type="NCBI Taxonomy" id="3036704"/>
    <lineage>
        <taxon>Bacteria</taxon>
        <taxon>Pseudomonadati</taxon>
        <taxon>Acidobacteriota</taxon>
        <taxon>Terriglobia</taxon>
        <taxon>Terriglobales</taxon>
        <taxon>Acidobacteriaceae</taxon>
        <taxon>Telmatobacter</taxon>
    </lineage>
</organism>
<evidence type="ECO:0008006" key="4">
    <source>
        <dbReference type="Google" id="ProtNLM"/>
    </source>
</evidence>
<protein>
    <recommendedName>
        <fullName evidence="4">Decaheme-associated outer membrane protein, MtrB/PioB family</fullName>
    </recommendedName>
</protein>
<feature type="compositionally biased region" description="Low complexity" evidence="1">
    <location>
        <begin position="45"/>
        <end position="54"/>
    </location>
</feature>
<name>A0AAU7DKW7_9BACT</name>
<evidence type="ECO:0000256" key="1">
    <source>
        <dbReference type="SAM" id="MobiDB-lite"/>
    </source>
</evidence>
<feature type="region of interest" description="Disordered" evidence="1">
    <location>
        <begin position="45"/>
        <end position="69"/>
    </location>
</feature>
<accession>A0AAU7DKW7</accession>
<reference evidence="3" key="1">
    <citation type="submission" date="2023-03" db="EMBL/GenBank/DDBJ databases">
        <title>Edaphobacter sp.</title>
        <authorList>
            <person name="Huber K.J."/>
            <person name="Papendorf J."/>
            <person name="Pilke C."/>
            <person name="Bunk B."/>
            <person name="Sproeer C."/>
            <person name="Pester M."/>
        </authorList>
    </citation>
    <scope>NUCLEOTIDE SEQUENCE</scope>
    <source>
        <strain evidence="3">DSM 110680</strain>
    </source>
</reference>
<feature type="compositionally biased region" description="Basic and acidic residues" evidence="1">
    <location>
        <begin position="55"/>
        <end position="69"/>
    </location>
</feature>
<gene>
    <name evidence="3" type="ORF">P8935_01160</name>
</gene>
<feature type="signal peptide" evidence="2">
    <location>
        <begin position="1"/>
        <end position="41"/>
    </location>
</feature>
<feature type="chain" id="PRO_5043436747" description="Decaheme-associated outer membrane protein, MtrB/PioB family" evidence="2">
    <location>
        <begin position="42"/>
        <end position="798"/>
    </location>
</feature>
<dbReference type="EMBL" id="CP121196">
    <property type="protein sequence ID" value="XBH17952.1"/>
    <property type="molecule type" value="Genomic_DNA"/>
</dbReference>
<evidence type="ECO:0000256" key="2">
    <source>
        <dbReference type="SAM" id="SignalP"/>
    </source>
</evidence>